<accession>A0A8J2MNT6</accession>
<dbReference type="GO" id="GO:0005789">
    <property type="term" value="C:endoplasmic reticulum membrane"/>
    <property type="evidence" value="ECO:0007669"/>
    <property type="project" value="UniProtKB-SubCell"/>
</dbReference>
<keyword evidence="10 17" id="KW-1133">Transmembrane helix</keyword>
<keyword evidence="19" id="KW-1185">Reference proteome</keyword>
<keyword evidence="7 17" id="KW-0812">Transmembrane</keyword>
<keyword evidence="13 17" id="KW-0472">Membrane</keyword>
<dbReference type="EMBL" id="CAJNRD030001122">
    <property type="protein sequence ID" value="CAG5100971.1"/>
    <property type="molecule type" value="Genomic_DNA"/>
</dbReference>
<evidence type="ECO:0000256" key="5">
    <source>
        <dbReference type="ARBA" id="ARBA00012452"/>
    </source>
</evidence>
<dbReference type="InterPro" id="IPR040162">
    <property type="entry name" value="MGST1-like"/>
</dbReference>
<keyword evidence="12" id="KW-0496">Mitochondrion</keyword>
<evidence type="ECO:0000256" key="7">
    <source>
        <dbReference type="ARBA" id="ARBA00022692"/>
    </source>
</evidence>
<evidence type="ECO:0000256" key="14">
    <source>
        <dbReference type="ARBA" id="ARBA00038540"/>
    </source>
</evidence>
<evidence type="ECO:0000256" key="11">
    <source>
        <dbReference type="ARBA" id="ARBA00022990"/>
    </source>
</evidence>
<sequence>MATIIREELLKEFGFWSTVLVVKILMMAVLTARQRFAKKVFANPEDRMDKSSKITTEDPDVERVRRAHQNDLENILPWFVMTLIWLTTGPSKFLAVTLIRTFTFSRIIHTIAYAIFAVQPYRAIAFFVGYGITIYEAISTLIYYSA</sequence>
<evidence type="ECO:0000256" key="15">
    <source>
        <dbReference type="ARBA" id="ARBA00039397"/>
    </source>
</evidence>
<evidence type="ECO:0000256" key="8">
    <source>
        <dbReference type="ARBA" id="ARBA00022787"/>
    </source>
</evidence>
<protein>
    <recommendedName>
        <fullName evidence="15">Microsomal glutathione S-transferase 1</fullName>
        <ecNumber evidence="5">2.5.1.18</ecNumber>
    </recommendedName>
</protein>
<comment type="caution">
    <text evidence="18">The sequence shown here is derived from an EMBL/GenBank/DDBJ whole genome shotgun (WGS) entry which is preliminary data.</text>
</comment>
<evidence type="ECO:0000256" key="1">
    <source>
        <dbReference type="ARBA" id="ARBA00003701"/>
    </source>
</evidence>
<dbReference type="Proteomes" id="UP000786811">
    <property type="component" value="Unassembled WGS sequence"/>
</dbReference>
<evidence type="ECO:0000256" key="3">
    <source>
        <dbReference type="ARBA" id="ARBA00004477"/>
    </source>
</evidence>
<dbReference type="GO" id="GO:0005741">
    <property type="term" value="C:mitochondrial outer membrane"/>
    <property type="evidence" value="ECO:0007669"/>
    <property type="project" value="UniProtKB-SubCell"/>
</dbReference>
<name>A0A8J2MNT6_COTCN</name>
<proteinExistence type="inferred from homology"/>
<keyword evidence="6" id="KW-0808">Transferase</keyword>
<evidence type="ECO:0000256" key="10">
    <source>
        <dbReference type="ARBA" id="ARBA00022989"/>
    </source>
</evidence>
<comment type="subunit">
    <text evidence="14">Homotrimer; The trimer binds only one molecule of glutathione.</text>
</comment>
<comment type="subcellular location">
    <subcellularLocation>
        <location evidence="3">Endoplasmic reticulum membrane</location>
        <topology evidence="3">Multi-pass membrane protein</topology>
    </subcellularLocation>
    <subcellularLocation>
        <location evidence="2">Mitochondrion outer membrane</location>
    </subcellularLocation>
</comment>
<organism evidence="18 19">
    <name type="scientific">Cotesia congregata</name>
    <name type="common">Parasitoid wasp</name>
    <name type="synonym">Apanteles congregatus</name>
    <dbReference type="NCBI Taxonomy" id="51543"/>
    <lineage>
        <taxon>Eukaryota</taxon>
        <taxon>Metazoa</taxon>
        <taxon>Ecdysozoa</taxon>
        <taxon>Arthropoda</taxon>
        <taxon>Hexapoda</taxon>
        <taxon>Insecta</taxon>
        <taxon>Pterygota</taxon>
        <taxon>Neoptera</taxon>
        <taxon>Endopterygota</taxon>
        <taxon>Hymenoptera</taxon>
        <taxon>Apocrita</taxon>
        <taxon>Ichneumonoidea</taxon>
        <taxon>Braconidae</taxon>
        <taxon>Microgastrinae</taxon>
        <taxon>Cotesia</taxon>
    </lineage>
</organism>
<dbReference type="PANTHER" id="PTHR10689">
    <property type="entry name" value="MICROSOMAL GLUTATHIONE S-TRANSFERASE 1"/>
    <property type="match status" value="1"/>
</dbReference>
<evidence type="ECO:0000256" key="6">
    <source>
        <dbReference type="ARBA" id="ARBA00022679"/>
    </source>
</evidence>
<feature type="transmembrane region" description="Helical" evidence="17">
    <location>
        <begin position="13"/>
        <end position="32"/>
    </location>
</feature>
<comment type="function">
    <text evidence="1">Conjugation of reduced glutathione to a wide number of exogenous and endogenous hydrophobic electrophiles.</text>
</comment>
<dbReference type="OrthoDB" id="193139at2759"/>
<gene>
    <name evidence="18" type="ORF">HICCMSTLAB_LOCUS10044</name>
</gene>
<evidence type="ECO:0000256" key="4">
    <source>
        <dbReference type="ARBA" id="ARBA00010459"/>
    </source>
</evidence>
<evidence type="ECO:0000256" key="2">
    <source>
        <dbReference type="ARBA" id="ARBA00004294"/>
    </source>
</evidence>
<dbReference type="AlphaFoldDB" id="A0A8J2MNT6"/>
<evidence type="ECO:0000256" key="12">
    <source>
        <dbReference type="ARBA" id="ARBA00023128"/>
    </source>
</evidence>
<evidence type="ECO:0000313" key="18">
    <source>
        <dbReference type="EMBL" id="CAG5100971.1"/>
    </source>
</evidence>
<dbReference type="Pfam" id="PF01124">
    <property type="entry name" value="MAPEG"/>
    <property type="match status" value="1"/>
</dbReference>
<dbReference type="InterPro" id="IPR023352">
    <property type="entry name" value="MAPEG-like_dom_sf"/>
</dbReference>
<evidence type="ECO:0000256" key="17">
    <source>
        <dbReference type="SAM" id="Phobius"/>
    </source>
</evidence>
<keyword evidence="8" id="KW-1000">Mitochondrion outer membrane</keyword>
<reference evidence="18" key="1">
    <citation type="submission" date="2021-04" db="EMBL/GenBank/DDBJ databases">
        <authorList>
            <person name="Chebbi M.A.C M."/>
        </authorList>
    </citation>
    <scope>NUCLEOTIDE SEQUENCE</scope>
</reference>
<dbReference type="InterPro" id="IPR001129">
    <property type="entry name" value="Membr-assoc_MAPEG"/>
</dbReference>
<dbReference type="PANTHER" id="PTHR10689:SF6">
    <property type="entry name" value="MICROSOMAL GLUTATHIONE S-TRANSFERASE 1"/>
    <property type="match status" value="1"/>
</dbReference>
<dbReference type="Gene3D" id="1.20.120.550">
    <property type="entry name" value="Membrane associated eicosanoid/glutathione metabolism-like domain"/>
    <property type="match status" value="1"/>
</dbReference>
<evidence type="ECO:0000313" key="19">
    <source>
        <dbReference type="Proteomes" id="UP000786811"/>
    </source>
</evidence>
<evidence type="ECO:0000256" key="13">
    <source>
        <dbReference type="ARBA" id="ARBA00023136"/>
    </source>
</evidence>
<keyword evidence="9" id="KW-0256">Endoplasmic reticulum</keyword>
<evidence type="ECO:0000256" key="16">
    <source>
        <dbReference type="ARBA" id="ARBA00049385"/>
    </source>
</evidence>
<feature type="transmembrane region" description="Helical" evidence="17">
    <location>
        <begin position="123"/>
        <end position="144"/>
    </location>
</feature>
<comment type="similarity">
    <text evidence="4">Belongs to the MAPEG family.</text>
</comment>
<evidence type="ECO:0000256" key="9">
    <source>
        <dbReference type="ARBA" id="ARBA00022824"/>
    </source>
</evidence>
<dbReference type="FunFam" id="1.20.120.550:FF:000002">
    <property type="entry name" value="Microsomal glutathione S-transferase 1"/>
    <property type="match status" value="1"/>
</dbReference>
<dbReference type="SUPFAM" id="SSF161084">
    <property type="entry name" value="MAPEG domain-like"/>
    <property type="match status" value="1"/>
</dbReference>
<keyword evidence="11" id="KW-0007">Acetylation</keyword>
<dbReference type="EC" id="2.5.1.18" evidence="5"/>
<dbReference type="GO" id="GO:0004364">
    <property type="term" value="F:glutathione transferase activity"/>
    <property type="evidence" value="ECO:0007669"/>
    <property type="project" value="UniProtKB-EC"/>
</dbReference>
<comment type="catalytic activity">
    <reaction evidence="16">
        <text>RX + glutathione = an S-substituted glutathione + a halide anion + H(+)</text>
        <dbReference type="Rhea" id="RHEA:16437"/>
        <dbReference type="ChEBI" id="CHEBI:15378"/>
        <dbReference type="ChEBI" id="CHEBI:16042"/>
        <dbReference type="ChEBI" id="CHEBI:17792"/>
        <dbReference type="ChEBI" id="CHEBI:57925"/>
        <dbReference type="ChEBI" id="CHEBI:90779"/>
        <dbReference type="EC" id="2.5.1.18"/>
    </reaction>
    <physiologicalReaction direction="left-to-right" evidence="16">
        <dbReference type="Rhea" id="RHEA:16438"/>
    </physiologicalReaction>
</comment>